<name>A0ABR2H0P1_9EUKA</name>
<evidence type="ECO:0000313" key="2">
    <source>
        <dbReference type="EMBL" id="KAK8839700.1"/>
    </source>
</evidence>
<feature type="transmembrane region" description="Helical" evidence="1">
    <location>
        <begin position="1257"/>
        <end position="1281"/>
    </location>
</feature>
<comment type="caution">
    <text evidence="2">The sequence shown here is derived from an EMBL/GenBank/DDBJ whole genome shotgun (WGS) entry which is preliminary data.</text>
</comment>
<gene>
    <name evidence="2" type="ORF">M9Y10_031404</name>
</gene>
<evidence type="ECO:0000313" key="3">
    <source>
        <dbReference type="Proteomes" id="UP001470230"/>
    </source>
</evidence>
<keyword evidence="3" id="KW-1185">Reference proteome</keyword>
<keyword evidence="1" id="KW-0812">Transmembrane</keyword>
<proteinExistence type="predicted"/>
<sequence length="1304" mass="151174">MLVAFLFFIISRQEIPIHLSNIAKKAQEVSKVKIPKIERVDKANPGDYSFKNVDFKLKKTLVTPKTNDIKGFAIEDNYLALAKRKYFNLDDDFVFVDPSNQKFYRVSTTIYEDAQINIYSIKEVPIFELMTNFKYHRKSTKEYSPKLSINWEQYSQYPILHPINESTSRASIGFRGTFSIDLTVTFKTFSDVYIKGIFGIDGTLSSIIELNKGSFENLNDLKLFDIPPIPVEEMSMNFIFKGIEFNISCLIKSEGIISDRPFGDIEETIGLTKSYHITGSKTIEITNYITKDTKWNLDIVAYPETIAVTNNSYVPHNLEFRVTTELRLYYSIDISFGEMKSTFESGLSLPVKYYFVSDIQVLNPPGMIGEISCSSKMFYKIDNITIKGNNGQEQIIIKDQQSEASLTKTTTGTYRLRFFDKFKEGLFFDSTPSLKKNYNFIEYDNIKAVKENDPKLYQLELDVFYNGDTFTWSLPFKKFTTVPDSINSYYFVKSSSIEITTSYYSFHYDESVKEGKSSLIYASDFVKNNYDFASNKKGPTRYNFTFPDLTFGMNIWKVFKIQDYQQFKFEGNHLPYFSLNHHMDYILLKEDELIVGIDTKAEFCPEVSNYADPQFGVFHYNDGLRDGYYQLTFNDFYGNPVHAFLNFTVISYRNGKEERLFIGAGYVNGRSYGGSSDPLHGKPRFLASTDENTVLNVDALWYIDDPNEVYNVTFQFTRADFENRHLFLEFYRDGEEYFSLEFLADNEVDDLPVVFKPSTKNKKYVLVPATSTDLNMKGEIEVRTSSSSNYAALKLSSTTFQIKDSYIVLKVPSDVFIIAEDGKKLWNDIYYFYCRNEELYVPFRRLQNTYNFKFEYLVCDFIDINDLEIGKEEKKYTFNKYRPSSVGFLVKTYNGKYHIFNDANASIFDDSMDIDNNTKIVGFTNTGYTDYQETVTFIHSHAYIEEGQLSIKYDLTRIENCAKRNGKNEYEFYVACNREEVTSLYIPSKGIEAKIVNKEAKFTIPINYEDDEESKEDKEVEIFCVCQDNSSSNCVIRYEADEGDYQLIRFPNKEGINTTGRGQYSSFIKASKGKSYSYYKLFDGPFEHIRSYSSKSTFKLIIEDVFPYDNIPKSSIIINEKEKNETEEEPTPVVTPSASRKPHNLKDAYRMFCLKDSLKNNVPFSNNYMNNKYEEFKKSLGIKPTSDETQIRIDDEDECIYIDIKLIERNINNITNEIIDIELKENSLEIDDSLSDFIPSEYVEDTEKEDVSKNKKLIFFVIIGVVVVIIIIVIIVVVVCVKKKRRNRRNSSSFDTLGQISDEE</sequence>
<keyword evidence="1" id="KW-1133">Transmembrane helix</keyword>
<organism evidence="2 3">
    <name type="scientific">Tritrichomonas musculus</name>
    <dbReference type="NCBI Taxonomy" id="1915356"/>
    <lineage>
        <taxon>Eukaryota</taxon>
        <taxon>Metamonada</taxon>
        <taxon>Parabasalia</taxon>
        <taxon>Tritrichomonadida</taxon>
        <taxon>Tritrichomonadidae</taxon>
        <taxon>Tritrichomonas</taxon>
    </lineage>
</organism>
<protein>
    <submittedName>
        <fullName evidence="2">Uncharacterized protein</fullName>
    </submittedName>
</protein>
<reference evidence="2 3" key="1">
    <citation type="submission" date="2024-04" db="EMBL/GenBank/DDBJ databases">
        <title>Tritrichomonas musculus Genome.</title>
        <authorList>
            <person name="Alves-Ferreira E."/>
            <person name="Grigg M."/>
            <person name="Lorenzi H."/>
            <person name="Galac M."/>
        </authorList>
    </citation>
    <scope>NUCLEOTIDE SEQUENCE [LARGE SCALE GENOMIC DNA]</scope>
    <source>
        <strain evidence="2 3">EAF2021</strain>
    </source>
</reference>
<evidence type="ECO:0000256" key="1">
    <source>
        <dbReference type="SAM" id="Phobius"/>
    </source>
</evidence>
<dbReference type="Proteomes" id="UP001470230">
    <property type="component" value="Unassembled WGS sequence"/>
</dbReference>
<keyword evidence="1" id="KW-0472">Membrane</keyword>
<accession>A0ABR2H0P1</accession>
<dbReference type="EMBL" id="JAPFFF010000050">
    <property type="protein sequence ID" value="KAK8839700.1"/>
    <property type="molecule type" value="Genomic_DNA"/>
</dbReference>